<dbReference type="Gene3D" id="1.10.10.60">
    <property type="entry name" value="Homeodomain-like"/>
    <property type="match status" value="1"/>
</dbReference>
<dbReference type="PROSITE" id="PS50977">
    <property type="entry name" value="HTH_TETR_2"/>
    <property type="match status" value="1"/>
</dbReference>
<dbReference type="InterPro" id="IPR050109">
    <property type="entry name" value="HTH-type_TetR-like_transc_reg"/>
</dbReference>
<dbReference type="PANTHER" id="PTHR30055:SF234">
    <property type="entry name" value="HTH-TYPE TRANSCRIPTIONAL REGULATOR BETI"/>
    <property type="match status" value="1"/>
</dbReference>
<dbReference type="GO" id="GO:0000976">
    <property type="term" value="F:transcription cis-regulatory region binding"/>
    <property type="evidence" value="ECO:0007669"/>
    <property type="project" value="TreeGrafter"/>
</dbReference>
<dbReference type="Gene3D" id="1.10.357.10">
    <property type="entry name" value="Tetracycline Repressor, domain 2"/>
    <property type="match status" value="1"/>
</dbReference>
<dbReference type="PRINTS" id="PR00455">
    <property type="entry name" value="HTHTETR"/>
</dbReference>
<dbReference type="SUPFAM" id="SSF48498">
    <property type="entry name" value="Tetracyclin repressor-like, C-terminal domain"/>
    <property type="match status" value="1"/>
</dbReference>
<comment type="caution">
    <text evidence="6">The sequence shown here is derived from an EMBL/GenBank/DDBJ whole genome shotgun (WGS) entry which is preliminary data.</text>
</comment>
<feature type="domain" description="HTH tetR-type" evidence="5">
    <location>
        <begin position="17"/>
        <end position="77"/>
    </location>
</feature>
<dbReference type="EMBL" id="JACJVR010000075">
    <property type="protein sequence ID" value="MBB6693585.1"/>
    <property type="molecule type" value="Genomic_DNA"/>
</dbReference>
<dbReference type="PROSITE" id="PS01081">
    <property type="entry name" value="HTH_TETR_1"/>
    <property type="match status" value="1"/>
</dbReference>
<evidence type="ECO:0000313" key="7">
    <source>
        <dbReference type="Proteomes" id="UP000553776"/>
    </source>
</evidence>
<dbReference type="Pfam" id="PF00440">
    <property type="entry name" value="TetR_N"/>
    <property type="match status" value="1"/>
</dbReference>
<dbReference type="GO" id="GO:0003700">
    <property type="term" value="F:DNA-binding transcription factor activity"/>
    <property type="evidence" value="ECO:0007669"/>
    <property type="project" value="TreeGrafter"/>
</dbReference>
<keyword evidence="2 4" id="KW-0238">DNA-binding</keyword>
<gene>
    <name evidence="6" type="ORF">H7B90_19510</name>
</gene>
<protein>
    <submittedName>
        <fullName evidence="6">TetR/AcrR family transcriptional regulator</fullName>
    </submittedName>
</protein>
<feature type="DNA-binding region" description="H-T-H motif" evidence="4">
    <location>
        <begin position="40"/>
        <end position="59"/>
    </location>
</feature>
<dbReference type="AlphaFoldDB" id="A0A841TZC5"/>
<organism evidence="6 7">
    <name type="scientific">Cohnella xylanilytica</name>
    <dbReference type="NCBI Taxonomy" id="557555"/>
    <lineage>
        <taxon>Bacteria</taxon>
        <taxon>Bacillati</taxon>
        <taxon>Bacillota</taxon>
        <taxon>Bacilli</taxon>
        <taxon>Bacillales</taxon>
        <taxon>Paenibacillaceae</taxon>
        <taxon>Cohnella</taxon>
    </lineage>
</organism>
<accession>A0A841TZC5</accession>
<sequence length="221" mass="24226">MKTNKPSQTKEGAAADRTRKAQILRVAIETIATLGYAQASVGQIAARAGISKGVITYHFASKDEIMEQIVKEVYEAAVRFMQPIIERETVPVAVLRAYIESNLAFMAANRDHIVALTEIVGNAREPDGRPKFADSSDDSILQPVVEILRWGEQTGEFKAFSDFSARVAAITLRSAIDGVAYRLAADPNLDVAGFARELAELFLAAVRRPAWETETESKERG</sequence>
<reference evidence="6 7" key="1">
    <citation type="submission" date="2020-08" db="EMBL/GenBank/DDBJ databases">
        <title>Cohnella phylogeny.</title>
        <authorList>
            <person name="Dunlap C."/>
        </authorList>
    </citation>
    <scope>NUCLEOTIDE SEQUENCE [LARGE SCALE GENOMIC DNA]</scope>
    <source>
        <strain evidence="6 7">DSM 25239</strain>
    </source>
</reference>
<dbReference type="RefSeq" id="WP_185137567.1">
    <property type="nucleotide sequence ID" value="NZ_JACJVR010000075.1"/>
</dbReference>
<evidence type="ECO:0000256" key="1">
    <source>
        <dbReference type="ARBA" id="ARBA00023015"/>
    </source>
</evidence>
<keyword evidence="1" id="KW-0805">Transcription regulation</keyword>
<evidence type="ECO:0000256" key="3">
    <source>
        <dbReference type="ARBA" id="ARBA00023163"/>
    </source>
</evidence>
<evidence type="ECO:0000259" key="5">
    <source>
        <dbReference type="PROSITE" id="PS50977"/>
    </source>
</evidence>
<proteinExistence type="predicted"/>
<evidence type="ECO:0000256" key="2">
    <source>
        <dbReference type="ARBA" id="ARBA00023125"/>
    </source>
</evidence>
<dbReference type="Proteomes" id="UP000553776">
    <property type="component" value="Unassembled WGS sequence"/>
</dbReference>
<name>A0A841TZC5_9BACL</name>
<dbReference type="PANTHER" id="PTHR30055">
    <property type="entry name" value="HTH-TYPE TRANSCRIPTIONAL REGULATOR RUTR"/>
    <property type="match status" value="1"/>
</dbReference>
<evidence type="ECO:0000313" key="6">
    <source>
        <dbReference type="EMBL" id="MBB6693585.1"/>
    </source>
</evidence>
<dbReference type="InterPro" id="IPR023772">
    <property type="entry name" value="DNA-bd_HTH_TetR-type_CS"/>
</dbReference>
<dbReference type="SUPFAM" id="SSF46689">
    <property type="entry name" value="Homeodomain-like"/>
    <property type="match status" value="1"/>
</dbReference>
<dbReference type="InterPro" id="IPR009057">
    <property type="entry name" value="Homeodomain-like_sf"/>
</dbReference>
<dbReference type="InterPro" id="IPR001647">
    <property type="entry name" value="HTH_TetR"/>
</dbReference>
<keyword evidence="3" id="KW-0804">Transcription</keyword>
<dbReference type="InterPro" id="IPR036271">
    <property type="entry name" value="Tet_transcr_reg_TetR-rel_C_sf"/>
</dbReference>
<evidence type="ECO:0000256" key="4">
    <source>
        <dbReference type="PROSITE-ProRule" id="PRU00335"/>
    </source>
</evidence>
<keyword evidence="7" id="KW-1185">Reference proteome</keyword>